<evidence type="ECO:0000256" key="1">
    <source>
        <dbReference type="SAM" id="MobiDB-lite"/>
    </source>
</evidence>
<evidence type="ECO:0000256" key="2">
    <source>
        <dbReference type="SAM" id="Phobius"/>
    </source>
</evidence>
<feature type="region of interest" description="Disordered" evidence="1">
    <location>
        <begin position="584"/>
        <end position="613"/>
    </location>
</feature>
<sequence>MHPRAGTESRRRQAGLAAVILCAVLALGACTGGDSTSAASDEPARLTLAERTCATLAALGGDTDAAERTEQLLIAQGRSKRQAASLVQSCLVATAEATGEDIPTTTSPQDLGTLWERLDARVLSALAPIGMFVLIGTLAIVLLARLLALTFLMRDLPSRPGTRRASAIVGGALAVLAPLAIAMRALWIVRDDGPGGILIGESPWSFAWHALASPTGPWCLLLGAAGAGIVLLGYSFATRLAVTITVTGDTTGDHLDSVRIMTALDAMAGRTTSGLEYPVGTDVTSATAAIKDLSGNSAVAAAQALVAAIFGGAPWTVTVDNENASAASLTIARNGRVRAARRIVAGGAGPLAGATRAPVADRLAGLVAAHLLTTLRQRYRSELGRGLHGARDPDSIALHWVATSWYPVQPGGSHEGIGLLERATLLDPGNRAAKATLDNYEYRMGTVATRPHATYRDKVREALDEECDELSVGPVRAWLSWTVHLRFGRHRPSTPQLRRVLWTWAKRDALLLRLLQSYQAVMMNLIAEARVAGAAPDVLDELLQESERYSRALAILTRVAHRRDPTALTARRSMLNLVAALKRTPTDQRPKDLPRRERRAWDEATERAKDADGATRRMLAEEAVLAKRGRFQDDAAAAYSLACHRALQGWWAPAPAASLTEPPPRPTSVLELLTSAFRDPEIGAWAWSDPELEVVRRDHREWLEELAGPEPS</sequence>
<reference evidence="4" key="1">
    <citation type="submission" date="2016-10" db="EMBL/GenBank/DDBJ databases">
        <authorList>
            <person name="Varghese N."/>
        </authorList>
    </citation>
    <scope>NUCLEOTIDE SEQUENCE [LARGE SCALE GENOMIC DNA]</scope>
    <source>
        <strain evidence="4">DSM 24868</strain>
    </source>
</reference>
<keyword evidence="2" id="KW-0472">Membrane</keyword>
<dbReference type="EMBL" id="FNZI01000002">
    <property type="protein sequence ID" value="SEJ11331.1"/>
    <property type="molecule type" value="Genomic_DNA"/>
</dbReference>
<organism evidence="3 4">
    <name type="scientific">Demequina mangrovi</name>
    <dbReference type="NCBI Taxonomy" id="1043493"/>
    <lineage>
        <taxon>Bacteria</taxon>
        <taxon>Bacillati</taxon>
        <taxon>Actinomycetota</taxon>
        <taxon>Actinomycetes</taxon>
        <taxon>Micrococcales</taxon>
        <taxon>Demequinaceae</taxon>
        <taxon>Demequina</taxon>
    </lineage>
</organism>
<evidence type="ECO:0000313" key="4">
    <source>
        <dbReference type="Proteomes" id="UP000183315"/>
    </source>
</evidence>
<name>A0A1H6W2W9_9MICO</name>
<dbReference type="STRING" id="1043493.SAMN05421637_0820"/>
<dbReference type="PROSITE" id="PS51257">
    <property type="entry name" value="PROKAR_LIPOPROTEIN"/>
    <property type="match status" value="1"/>
</dbReference>
<dbReference type="Proteomes" id="UP000183315">
    <property type="component" value="Unassembled WGS sequence"/>
</dbReference>
<evidence type="ECO:0000313" key="3">
    <source>
        <dbReference type="EMBL" id="SEJ11331.1"/>
    </source>
</evidence>
<feature type="transmembrane region" description="Helical" evidence="2">
    <location>
        <begin position="165"/>
        <end position="187"/>
    </location>
</feature>
<dbReference type="OrthoDB" id="4904217at2"/>
<protein>
    <submittedName>
        <fullName evidence="3">Uncharacterized protein</fullName>
    </submittedName>
</protein>
<feature type="transmembrane region" description="Helical" evidence="2">
    <location>
        <begin position="207"/>
        <end position="234"/>
    </location>
</feature>
<proteinExistence type="predicted"/>
<keyword evidence="2" id="KW-1133">Transmembrane helix</keyword>
<accession>A0A1H6W2W9</accession>
<keyword evidence="4" id="KW-1185">Reference proteome</keyword>
<dbReference type="RefSeq" id="WP_143058898.1">
    <property type="nucleotide sequence ID" value="NZ_BBLU01000003.1"/>
</dbReference>
<dbReference type="AlphaFoldDB" id="A0A1H6W2W9"/>
<gene>
    <name evidence="3" type="ORF">SAMN05421637_0820</name>
</gene>
<keyword evidence="2" id="KW-0812">Transmembrane</keyword>
<feature type="transmembrane region" description="Helical" evidence="2">
    <location>
        <begin position="125"/>
        <end position="153"/>
    </location>
</feature>